<dbReference type="SUPFAM" id="SSF55961">
    <property type="entry name" value="Bet v1-like"/>
    <property type="match status" value="2"/>
</dbReference>
<dbReference type="CDD" id="cd08899">
    <property type="entry name" value="SRPBCC_CalC_Aha1-like_6"/>
    <property type="match status" value="1"/>
</dbReference>
<evidence type="ECO:0000313" key="4">
    <source>
        <dbReference type="Proteomes" id="UP000504882"/>
    </source>
</evidence>
<organism evidence="3 4">
    <name type="scientific">Occultella glacieicola</name>
    <dbReference type="NCBI Taxonomy" id="2518684"/>
    <lineage>
        <taxon>Bacteria</taxon>
        <taxon>Bacillati</taxon>
        <taxon>Actinomycetota</taxon>
        <taxon>Actinomycetes</taxon>
        <taxon>Micrococcales</taxon>
        <taxon>Ruaniaceae</taxon>
        <taxon>Occultella</taxon>
    </lineage>
</organism>
<evidence type="ECO:0000313" key="3">
    <source>
        <dbReference type="EMBL" id="TDE92752.1"/>
    </source>
</evidence>
<proteinExistence type="inferred from homology"/>
<reference evidence="3 4" key="1">
    <citation type="submission" date="2019-03" db="EMBL/GenBank/DDBJ databases">
        <title>Genomic features of bacteria from cold environments.</title>
        <authorList>
            <person name="Shen L."/>
        </authorList>
    </citation>
    <scope>NUCLEOTIDE SEQUENCE [LARGE SCALE GENOMIC DNA]</scope>
    <source>
        <strain evidence="4">T3246-1</strain>
    </source>
</reference>
<name>A0ABM6P7T0_9MICO</name>
<keyword evidence="4" id="KW-1185">Reference proteome</keyword>
<comment type="caution">
    <text evidence="3">The sequence shown here is derived from an EMBL/GenBank/DDBJ whole genome shotgun (WGS) entry which is preliminary data.</text>
</comment>
<dbReference type="InterPro" id="IPR023393">
    <property type="entry name" value="START-like_dom_sf"/>
</dbReference>
<dbReference type="Gene3D" id="3.30.530.20">
    <property type="match status" value="2"/>
</dbReference>
<evidence type="ECO:0000259" key="2">
    <source>
        <dbReference type="Pfam" id="PF08327"/>
    </source>
</evidence>
<sequence>MTSTELRETAGRSELVIERRYPHPIERVWRAVTEPEHLRQWFPSAVELDLRPGGAMRFVDFAGSPAEHGRILECEAPHLLRFTWGDEAMSWHLTADADGTVLTLTHTFDDRPGAASYATGWEACLGALRAVVKGEEPEDVGPRPARHEELVHAFGLDRPTISRGSDGWTIRFERQLVCSAQTAWLLFLGGDPAGGPRPTPPAVGTHFHAPQAPEASLGLVTAMEPARLLALEVGPGEPGEALTLELTDGTGHGARLHLTVNGTDDAEVAAAVEQWGLGAVESIAREALVLAGDGTAAA</sequence>
<dbReference type="RefSeq" id="WP_133108382.1">
    <property type="nucleotide sequence ID" value="NZ_SMNA01000006.1"/>
</dbReference>
<gene>
    <name evidence="3" type="ORF">EXU48_14650</name>
</gene>
<feature type="domain" description="Activator of Hsp90 ATPase homologue 1/2-like C-terminal" evidence="2">
    <location>
        <begin position="23"/>
        <end position="132"/>
    </location>
</feature>
<protein>
    <submittedName>
        <fullName evidence="3">SRPBCC family protein</fullName>
    </submittedName>
</protein>
<evidence type="ECO:0000256" key="1">
    <source>
        <dbReference type="ARBA" id="ARBA00006817"/>
    </source>
</evidence>
<accession>A0ABM6P7T0</accession>
<dbReference type="EMBL" id="SMNA01000006">
    <property type="protein sequence ID" value="TDE92752.1"/>
    <property type="molecule type" value="Genomic_DNA"/>
</dbReference>
<dbReference type="InterPro" id="IPR013538">
    <property type="entry name" value="ASHA1/2-like_C"/>
</dbReference>
<dbReference type="Pfam" id="PF08327">
    <property type="entry name" value="AHSA1"/>
    <property type="match status" value="1"/>
</dbReference>
<dbReference type="Proteomes" id="UP000504882">
    <property type="component" value="Unassembled WGS sequence"/>
</dbReference>
<comment type="similarity">
    <text evidence="1">Belongs to the AHA1 family.</text>
</comment>